<dbReference type="InterPro" id="IPR027417">
    <property type="entry name" value="P-loop_NTPase"/>
</dbReference>
<dbReference type="InterPro" id="IPR027351">
    <property type="entry name" value="(+)RNA_virus_helicase_core_dom"/>
</dbReference>
<name>A0A4C1UAG2_EUMVA</name>
<dbReference type="Pfam" id="PF01443">
    <property type="entry name" value="Viral_helicase1"/>
    <property type="match status" value="1"/>
</dbReference>
<dbReference type="GO" id="GO:0005524">
    <property type="term" value="F:ATP binding"/>
    <property type="evidence" value="ECO:0007669"/>
    <property type="project" value="InterPro"/>
</dbReference>
<dbReference type="AlphaFoldDB" id="A0A4C1UAG2"/>
<reference evidence="2 3" key="1">
    <citation type="journal article" date="2019" name="Commun. Biol.">
        <title>The bagworm genome reveals a unique fibroin gene that provides high tensile strength.</title>
        <authorList>
            <person name="Kono N."/>
            <person name="Nakamura H."/>
            <person name="Ohtoshi R."/>
            <person name="Tomita M."/>
            <person name="Numata K."/>
            <person name="Arakawa K."/>
        </authorList>
    </citation>
    <scope>NUCLEOTIDE SEQUENCE [LARGE SCALE GENOMIC DNA]</scope>
</reference>
<organism evidence="2 3">
    <name type="scientific">Eumeta variegata</name>
    <name type="common">Bagworm moth</name>
    <name type="synonym">Eumeta japonica</name>
    <dbReference type="NCBI Taxonomy" id="151549"/>
    <lineage>
        <taxon>Eukaryota</taxon>
        <taxon>Metazoa</taxon>
        <taxon>Ecdysozoa</taxon>
        <taxon>Arthropoda</taxon>
        <taxon>Hexapoda</taxon>
        <taxon>Insecta</taxon>
        <taxon>Pterygota</taxon>
        <taxon>Neoptera</taxon>
        <taxon>Endopterygota</taxon>
        <taxon>Lepidoptera</taxon>
        <taxon>Glossata</taxon>
        <taxon>Ditrysia</taxon>
        <taxon>Tineoidea</taxon>
        <taxon>Psychidae</taxon>
        <taxon>Oiketicinae</taxon>
        <taxon>Eumeta</taxon>
    </lineage>
</organism>
<accession>A0A4C1UAG2</accession>
<dbReference type="Proteomes" id="UP000299102">
    <property type="component" value="Unassembled WGS sequence"/>
</dbReference>
<comment type="caution">
    <text evidence="2">The sequence shown here is derived from an EMBL/GenBank/DDBJ whole genome shotgun (WGS) entry which is preliminary data.</text>
</comment>
<sequence>MENNIFQCPSYLANKLSFLANTIQSFARGCTRPDMDRRPEPDCVTIAVFMPARLPISVSVLPLPGDDAIGGFGKEKGSLVLTIQEAKGLMSQGTIIVRTTAKQKLHDSVSHAVVAITRHTVSCVYYTDDGEDAFYVRFMPTRHIFRNCRASTRVQGALKQPAHLVRQAAVRQCDLAYLG</sequence>
<evidence type="ECO:0000313" key="2">
    <source>
        <dbReference type="EMBL" id="GBP23298.1"/>
    </source>
</evidence>
<feature type="domain" description="(+)RNA virus helicase C-terminal" evidence="1">
    <location>
        <begin position="77"/>
        <end position="127"/>
    </location>
</feature>
<evidence type="ECO:0000259" key="1">
    <source>
        <dbReference type="Pfam" id="PF01443"/>
    </source>
</evidence>
<keyword evidence="3" id="KW-1185">Reference proteome</keyword>
<protein>
    <recommendedName>
        <fullName evidence="1">(+)RNA virus helicase C-terminal domain-containing protein</fullName>
    </recommendedName>
</protein>
<evidence type="ECO:0000313" key="3">
    <source>
        <dbReference type="Proteomes" id="UP000299102"/>
    </source>
</evidence>
<dbReference type="OrthoDB" id="9995375at2759"/>
<proteinExistence type="predicted"/>
<dbReference type="Gene3D" id="3.40.50.300">
    <property type="entry name" value="P-loop containing nucleotide triphosphate hydrolases"/>
    <property type="match status" value="1"/>
</dbReference>
<dbReference type="EMBL" id="BGZK01000149">
    <property type="protein sequence ID" value="GBP23298.1"/>
    <property type="molecule type" value="Genomic_DNA"/>
</dbReference>
<gene>
    <name evidence="2" type="ORF">EVAR_76012_1</name>
</gene>